<reference evidence="1 2" key="1">
    <citation type="submission" date="2024-01" db="EMBL/GenBank/DDBJ databases">
        <title>The genomes of 5 underutilized Papilionoideae crops provide insights into root nodulation and disease resistance.</title>
        <authorList>
            <person name="Yuan L."/>
        </authorList>
    </citation>
    <scope>NUCLEOTIDE SEQUENCE [LARGE SCALE GENOMIC DNA]</scope>
    <source>
        <strain evidence="1">LY-2023</strain>
        <tissue evidence="1">Leaf</tissue>
    </source>
</reference>
<gene>
    <name evidence="1" type="ORF">RJT34_05878</name>
</gene>
<keyword evidence="2" id="KW-1185">Reference proteome</keyword>
<proteinExistence type="predicted"/>
<name>A0AAN9PT91_CLITE</name>
<protein>
    <submittedName>
        <fullName evidence="1">Uncharacterized protein</fullName>
    </submittedName>
</protein>
<dbReference type="Proteomes" id="UP001359559">
    <property type="component" value="Unassembled WGS sequence"/>
</dbReference>
<dbReference type="AlphaFoldDB" id="A0AAN9PT91"/>
<evidence type="ECO:0000313" key="1">
    <source>
        <dbReference type="EMBL" id="KAK7309287.1"/>
    </source>
</evidence>
<comment type="caution">
    <text evidence="1">The sequence shown here is derived from an EMBL/GenBank/DDBJ whole genome shotgun (WGS) entry which is preliminary data.</text>
</comment>
<dbReference type="EMBL" id="JAYKXN010000002">
    <property type="protein sequence ID" value="KAK7309287.1"/>
    <property type="molecule type" value="Genomic_DNA"/>
</dbReference>
<organism evidence="1 2">
    <name type="scientific">Clitoria ternatea</name>
    <name type="common">Butterfly pea</name>
    <dbReference type="NCBI Taxonomy" id="43366"/>
    <lineage>
        <taxon>Eukaryota</taxon>
        <taxon>Viridiplantae</taxon>
        <taxon>Streptophyta</taxon>
        <taxon>Embryophyta</taxon>
        <taxon>Tracheophyta</taxon>
        <taxon>Spermatophyta</taxon>
        <taxon>Magnoliopsida</taxon>
        <taxon>eudicotyledons</taxon>
        <taxon>Gunneridae</taxon>
        <taxon>Pentapetalae</taxon>
        <taxon>rosids</taxon>
        <taxon>fabids</taxon>
        <taxon>Fabales</taxon>
        <taxon>Fabaceae</taxon>
        <taxon>Papilionoideae</taxon>
        <taxon>50 kb inversion clade</taxon>
        <taxon>NPAAA clade</taxon>
        <taxon>indigoferoid/millettioid clade</taxon>
        <taxon>Phaseoleae</taxon>
        <taxon>Clitoria</taxon>
    </lineage>
</organism>
<sequence>MQRGGFQSQAHDRPHVRVVLCLRLRHTSSASAGEQLLHVWLSPGCVCVVRPLLPLVNRFSAHHCPLLALMPHTLSSSWVSTVVC</sequence>
<accession>A0AAN9PT91</accession>
<evidence type="ECO:0000313" key="2">
    <source>
        <dbReference type="Proteomes" id="UP001359559"/>
    </source>
</evidence>